<proteinExistence type="predicted"/>
<protein>
    <submittedName>
        <fullName evidence="2">Uncharacterized protein</fullName>
    </submittedName>
</protein>
<accession>A0A0A9ATK7</accession>
<name>A0A0A9ATK7_ARUDO</name>
<feature type="region of interest" description="Disordered" evidence="1">
    <location>
        <begin position="1"/>
        <end position="30"/>
    </location>
</feature>
<sequence>MGRPIRFSAPRSAPPLAAGRQVKRAEWSSSSRRTCRRRGLGLAHFLRVS</sequence>
<evidence type="ECO:0000256" key="1">
    <source>
        <dbReference type="SAM" id="MobiDB-lite"/>
    </source>
</evidence>
<reference evidence="2" key="2">
    <citation type="journal article" date="2015" name="Data Brief">
        <title>Shoot transcriptome of the giant reed, Arundo donax.</title>
        <authorList>
            <person name="Barrero R.A."/>
            <person name="Guerrero F.D."/>
            <person name="Moolhuijzen P."/>
            <person name="Goolsby J.A."/>
            <person name="Tidwell J."/>
            <person name="Bellgard S.E."/>
            <person name="Bellgard M.I."/>
        </authorList>
    </citation>
    <scope>NUCLEOTIDE SEQUENCE</scope>
    <source>
        <tissue evidence="2">Shoot tissue taken approximately 20 cm above the soil surface</tissue>
    </source>
</reference>
<dbReference type="AlphaFoldDB" id="A0A0A9ATK7"/>
<dbReference type="EMBL" id="GBRH01244707">
    <property type="protein sequence ID" value="JAD53188.1"/>
    <property type="molecule type" value="Transcribed_RNA"/>
</dbReference>
<evidence type="ECO:0000313" key="2">
    <source>
        <dbReference type="EMBL" id="JAD53188.1"/>
    </source>
</evidence>
<reference evidence="2" key="1">
    <citation type="submission" date="2014-09" db="EMBL/GenBank/DDBJ databases">
        <authorList>
            <person name="Magalhaes I.L.F."/>
            <person name="Oliveira U."/>
            <person name="Santos F.R."/>
            <person name="Vidigal T.H.D.A."/>
            <person name="Brescovit A.D."/>
            <person name="Santos A.J."/>
        </authorList>
    </citation>
    <scope>NUCLEOTIDE SEQUENCE</scope>
    <source>
        <tissue evidence="2">Shoot tissue taken approximately 20 cm above the soil surface</tissue>
    </source>
</reference>
<organism evidence="2">
    <name type="scientific">Arundo donax</name>
    <name type="common">Giant reed</name>
    <name type="synonym">Donax arundinaceus</name>
    <dbReference type="NCBI Taxonomy" id="35708"/>
    <lineage>
        <taxon>Eukaryota</taxon>
        <taxon>Viridiplantae</taxon>
        <taxon>Streptophyta</taxon>
        <taxon>Embryophyta</taxon>
        <taxon>Tracheophyta</taxon>
        <taxon>Spermatophyta</taxon>
        <taxon>Magnoliopsida</taxon>
        <taxon>Liliopsida</taxon>
        <taxon>Poales</taxon>
        <taxon>Poaceae</taxon>
        <taxon>PACMAD clade</taxon>
        <taxon>Arundinoideae</taxon>
        <taxon>Arundineae</taxon>
        <taxon>Arundo</taxon>
    </lineage>
</organism>